<proteinExistence type="predicted"/>
<dbReference type="PANTHER" id="PTHR24020">
    <property type="entry name" value="COLLAGEN ALPHA"/>
    <property type="match status" value="1"/>
</dbReference>
<evidence type="ECO:0000259" key="2">
    <source>
        <dbReference type="PROSITE" id="PS50234"/>
    </source>
</evidence>
<dbReference type="EMBL" id="CAIIXF020000001">
    <property type="protein sequence ID" value="CAH1775081.1"/>
    <property type="molecule type" value="Genomic_DNA"/>
</dbReference>
<feature type="chain" id="PRO_5035901175" description="VWFA domain-containing protein" evidence="1">
    <location>
        <begin position="20"/>
        <end position="339"/>
    </location>
</feature>
<dbReference type="Pfam" id="PF00092">
    <property type="entry name" value="VWA"/>
    <property type="match status" value="1"/>
</dbReference>
<protein>
    <recommendedName>
        <fullName evidence="2">VWFA domain-containing protein</fullName>
    </recommendedName>
</protein>
<dbReference type="InterPro" id="IPR002035">
    <property type="entry name" value="VWF_A"/>
</dbReference>
<dbReference type="InterPro" id="IPR050525">
    <property type="entry name" value="ECM_Assembly_Org"/>
</dbReference>
<dbReference type="CDD" id="cd01450">
    <property type="entry name" value="vWFA_subfamily_ECM"/>
    <property type="match status" value="1"/>
</dbReference>
<evidence type="ECO:0000313" key="3">
    <source>
        <dbReference type="EMBL" id="CAH1775081.1"/>
    </source>
</evidence>
<dbReference type="SMART" id="SM00327">
    <property type="entry name" value="VWA"/>
    <property type="match status" value="1"/>
</dbReference>
<comment type="caution">
    <text evidence="3">The sequence shown here is derived from an EMBL/GenBank/DDBJ whole genome shotgun (WGS) entry which is preliminary data.</text>
</comment>
<feature type="signal peptide" evidence="1">
    <location>
        <begin position="1"/>
        <end position="19"/>
    </location>
</feature>
<dbReference type="Gene3D" id="3.40.50.410">
    <property type="entry name" value="von Willebrand factor, type A domain"/>
    <property type="match status" value="1"/>
</dbReference>
<sequence length="339" mass="37742">MMLMHTIIVLLGMWAVAHAGLRDLAAQRGKKITTGNQADVPDNFVGCMAREGQYQVAGVPGSPDEINECMYYECVGNEWEPKVCQDRLGILESQFDKAGRSNSFPCVKPSSQCLSSLSDRGVADTATNVCGVDLVTVVDVSCSVSDGDKGKIKTFLKKFVSNFPIGPAFTQIAGSVYGSVVKDFLYFNTYNSARMVRKAIDEMPLDAKPCATHTFEALRQAREVHLTEEKGRRNTGADKRDCCVMLMTDGFTHPPEKKSETIREANNIRKACALILVTLPNSPEEEKKMSEKERNRLREEEFSAIQPDRAMRLDLQNFDDLEKNINNIARKTCQPVNRV</sequence>
<dbReference type="AlphaFoldDB" id="A0A8S4N435"/>
<evidence type="ECO:0000256" key="1">
    <source>
        <dbReference type="SAM" id="SignalP"/>
    </source>
</evidence>
<dbReference type="PROSITE" id="PS50234">
    <property type="entry name" value="VWFA"/>
    <property type="match status" value="1"/>
</dbReference>
<feature type="domain" description="VWFA" evidence="2">
    <location>
        <begin position="133"/>
        <end position="328"/>
    </location>
</feature>
<dbReference type="PANTHER" id="PTHR24020:SF84">
    <property type="entry name" value="VWFA DOMAIN-CONTAINING PROTEIN"/>
    <property type="match status" value="1"/>
</dbReference>
<gene>
    <name evidence="3" type="ORF">OFUS_LOCUS2433</name>
</gene>
<organism evidence="3 4">
    <name type="scientific">Owenia fusiformis</name>
    <name type="common">Polychaete worm</name>
    <dbReference type="NCBI Taxonomy" id="6347"/>
    <lineage>
        <taxon>Eukaryota</taxon>
        <taxon>Metazoa</taxon>
        <taxon>Spiralia</taxon>
        <taxon>Lophotrochozoa</taxon>
        <taxon>Annelida</taxon>
        <taxon>Polychaeta</taxon>
        <taxon>Sedentaria</taxon>
        <taxon>Canalipalpata</taxon>
        <taxon>Sabellida</taxon>
        <taxon>Oweniida</taxon>
        <taxon>Oweniidae</taxon>
        <taxon>Owenia</taxon>
    </lineage>
</organism>
<accession>A0A8S4N435</accession>
<dbReference type="SUPFAM" id="SSF53300">
    <property type="entry name" value="vWA-like"/>
    <property type="match status" value="1"/>
</dbReference>
<reference evidence="3" key="1">
    <citation type="submission" date="2022-03" db="EMBL/GenBank/DDBJ databases">
        <authorList>
            <person name="Martin C."/>
        </authorList>
    </citation>
    <scope>NUCLEOTIDE SEQUENCE</scope>
</reference>
<dbReference type="InterPro" id="IPR036465">
    <property type="entry name" value="vWFA_dom_sf"/>
</dbReference>
<evidence type="ECO:0000313" key="4">
    <source>
        <dbReference type="Proteomes" id="UP000749559"/>
    </source>
</evidence>
<keyword evidence="4" id="KW-1185">Reference proteome</keyword>
<dbReference type="Proteomes" id="UP000749559">
    <property type="component" value="Unassembled WGS sequence"/>
</dbReference>
<keyword evidence="1" id="KW-0732">Signal</keyword>
<name>A0A8S4N435_OWEFU</name>